<sequence length="73" mass="7982">MKDKDKEKEKDTNEKDNKGKRSLRKFPFNMARSDPSTPASVTAPPSPSASGIPPRSETPFIPAPLDLRKSLSG</sequence>
<name>A0AC34FMY0_9BILA</name>
<proteinExistence type="predicted"/>
<dbReference type="WBParaSite" id="ES5_v2.g18677.t1">
    <property type="protein sequence ID" value="ES5_v2.g18677.t1"/>
    <property type="gene ID" value="ES5_v2.g18677"/>
</dbReference>
<accession>A0AC34FMY0</accession>
<evidence type="ECO:0000313" key="1">
    <source>
        <dbReference type="Proteomes" id="UP000887579"/>
    </source>
</evidence>
<reference evidence="2" key="1">
    <citation type="submission" date="2022-11" db="UniProtKB">
        <authorList>
            <consortium name="WormBaseParasite"/>
        </authorList>
    </citation>
    <scope>IDENTIFICATION</scope>
</reference>
<evidence type="ECO:0000313" key="2">
    <source>
        <dbReference type="WBParaSite" id="ES5_v2.g18677.t1"/>
    </source>
</evidence>
<dbReference type="Proteomes" id="UP000887579">
    <property type="component" value="Unplaced"/>
</dbReference>
<protein>
    <submittedName>
        <fullName evidence="2">Uncharacterized protein</fullName>
    </submittedName>
</protein>
<organism evidence="1 2">
    <name type="scientific">Panagrolaimus sp. ES5</name>
    <dbReference type="NCBI Taxonomy" id="591445"/>
    <lineage>
        <taxon>Eukaryota</taxon>
        <taxon>Metazoa</taxon>
        <taxon>Ecdysozoa</taxon>
        <taxon>Nematoda</taxon>
        <taxon>Chromadorea</taxon>
        <taxon>Rhabditida</taxon>
        <taxon>Tylenchina</taxon>
        <taxon>Panagrolaimomorpha</taxon>
        <taxon>Panagrolaimoidea</taxon>
        <taxon>Panagrolaimidae</taxon>
        <taxon>Panagrolaimus</taxon>
    </lineage>
</organism>